<evidence type="ECO:0000313" key="2">
    <source>
        <dbReference type="Proteomes" id="UP000504629"/>
    </source>
</evidence>
<organism evidence="2 3">
    <name type="scientific">Bombyx mandarina</name>
    <name type="common">Wild silk moth</name>
    <name type="synonym">Wild silkworm</name>
    <dbReference type="NCBI Taxonomy" id="7092"/>
    <lineage>
        <taxon>Eukaryota</taxon>
        <taxon>Metazoa</taxon>
        <taxon>Ecdysozoa</taxon>
        <taxon>Arthropoda</taxon>
        <taxon>Hexapoda</taxon>
        <taxon>Insecta</taxon>
        <taxon>Pterygota</taxon>
        <taxon>Neoptera</taxon>
        <taxon>Endopterygota</taxon>
        <taxon>Lepidoptera</taxon>
        <taxon>Glossata</taxon>
        <taxon>Ditrysia</taxon>
        <taxon>Bombycoidea</taxon>
        <taxon>Bombycidae</taxon>
        <taxon>Bombycinae</taxon>
        <taxon>Bombyx</taxon>
    </lineage>
</organism>
<proteinExistence type="predicted"/>
<keyword evidence="2" id="KW-1185">Reference proteome</keyword>
<protein>
    <submittedName>
        <fullName evidence="3">Uncharacterized protein LOC114240577</fullName>
    </submittedName>
</protein>
<dbReference type="KEGG" id="bman:114240577"/>
<gene>
    <name evidence="3" type="primary">LOC114240577</name>
</gene>
<dbReference type="OrthoDB" id="7214977at2759"/>
<keyword evidence="1" id="KW-0472">Membrane</keyword>
<dbReference type="GeneID" id="114240577"/>
<keyword evidence="1" id="KW-1133">Transmembrane helix</keyword>
<dbReference type="Proteomes" id="UP000504629">
    <property type="component" value="Unplaced"/>
</dbReference>
<dbReference type="RefSeq" id="XP_028026955.1">
    <property type="nucleotide sequence ID" value="XM_028171154.1"/>
</dbReference>
<reference evidence="3" key="1">
    <citation type="submission" date="2025-08" db="UniProtKB">
        <authorList>
            <consortium name="RefSeq"/>
        </authorList>
    </citation>
    <scope>IDENTIFICATION</scope>
    <source>
        <tissue evidence="3">Silk gland</tissue>
    </source>
</reference>
<feature type="transmembrane region" description="Helical" evidence="1">
    <location>
        <begin position="60"/>
        <end position="83"/>
    </location>
</feature>
<dbReference type="AlphaFoldDB" id="A0A6J2JBT0"/>
<evidence type="ECO:0000256" key="1">
    <source>
        <dbReference type="SAM" id="Phobius"/>
    </source>
</evidence>
<keyword evidence="1" id="KW-0812">Transmembrane</keyword>
<sequence length="541" mass="62931">MSEYREHYPLLHDELSEEDQSIPRHYRRRSFSNRNRIKVNLKGAAAIIKHWPDHWTRFVAYWWIGLGMITITTFIIYNSFFILTLMPEAQLKPVTNQIFDTGLYKTNKPNTAKTVWMHVFIEKDKEIDFDEYIPYIKLLSEKHPSYVYRLIVVLNDTKLSNYHIIGEENNEIAMNTLWTEKVYSNEKNYGNVKIRIEYISLSRCLDDSALTKFWRELPEDFIKFMVRALSIWDKGGIAFNPNVLTPKSPSTVYINKLQDVLSKYEKDDFETINSIKHNTNDDSHRYKAHKKLNNIRDIIDALETNEQQNKLSEEPLAETESKTDIILDRNEQNTLLVTEQMLLKDKSFAITTLGDSLSDKSSKTTPNSIIENRRLNNNRELIKEHQIDENVTSTTVSLLPMFLDFLFHRKPNPQLTSVTREHEIPSNPKNFEQDNFIESKETVTNGHPIFPKTDLKNRDSEDIKRNDLAKPIDSASYRLTIDLKGNIIASNTACHAFIGTLFNDVLNYKGDQSITEFITTELSLFCNDVLMSCIGIDVILI</sequence>
<accession>A0A6J2JBT0</accession>
<evidence type="ECO:0000313" key="3">
    <source>
        <dbReference type="RefSeq" id="XP_028026955.1"/>
    </source>
</evidence>
<name>A0A6J2JBT0_BOMMA</name>